<evidence type="ECO:0000256" key="9">
    <source>
        <dbReference type="ARBA" id="ARBA00048504"/>
    </source>
</evidence>
<dbReference type="Gene3D" id="3.40.50.1820">
    <property type="entry name" value="alpha/beta hydrolase"/>
    <property type="match status" value="1"/>
</dbReference>
<dbReference type="GO" id="GO:0005739">
    <property type="term" value="C:mitochondrion"/>
    <property type="evidence" value="ECO:0007669"/>
    <property type="project" value="TreeGrafter"/>
</dbReference>
<evidence type="ECO:0000259" key="12">
    <source>
        <dbReference type="Pfam" id="PF00561"/>
    </source>
</evidence>
<evidence type="ECO:0000313" key="14">
    <source>
        <dbReference type="Proteomes" id="UP000015102"/>
    </source>
</evidence>
<dbReference type="STRING" id="36166.T1GUC8"/>
<evidence type="ECO:0000256" key="8">
    <source>
        <dbReference type="ARBA" id="ARBA00048283"/>
    </source>
</evidence>
<feature type="domain" description="AB hydrolase-1" evidence="12">
    <location>
        <begin position="12"/>
        <end position="151"/>
    </location>
</feature>
<dbReference type="SUPFAM" id="SSF53474">
    <property type="entry name" value="alpha/beta-Hydrolases"/>
    <property type="match status" value="1"/>
</dbReference>
<dbReference type="InterPro" id="IPR000073">
    <property type="entry name" value="AB_hydrolase_1"/>
</dbReference>
<dbReference type="AlphaFoldDB" id="T1GUC8"/>
<dbReference type="HOGENOM" id="CLU_1507094_0_0_1"/>
<name>T1GUC8_MEGSC</name>
<dbReference type="EC" id="3.1.1.116" evidence="3"/>
<comment type="catalytic activity">
    <reaction evidence="5">
        <text>a 1,2-diacyl-sn-glycerol + H2O = a 2-acylglycerol + a fatty acid + H(+)</text>
        <dbReference type="Rhea" id="RHEA:33275"/>
        <dbReference type="ChEBI" id="CHEBI:15377"/>
        <dbReference type="ChEBI" id="CHEBI:15378"/>
        <dbReference type="ChEBI" id="CHEBI:17389"/>
        <dbReference type="ChEBI" id="CHEBI:17815"/>
        <dbReference type="ChEBI" id="CHEBI:28868"/>
        <dbReference type="EC" id="3.1.1.116"/>
    </reaction>
</comment>
<evidence type="ECO:0000256" key="3">
    <source>
        <dbReference type="ARBA" id="ARBA00026104"/>
    </source>
</evidence>
<evidence type="ECO:0000256" key="5">
    <source>
        <dbReference type="ARBA" id="ARBA00043667"/>
    </source>
</evidence>
<dbReference type="Proteomes" id="UP000015102">
    <property type="component" value="Unassembled WGS sequence"/>
</dbReference>
<comment type="catalytic activity">
    <reaction evidence="6">
        <text>a 1,3-diacyl-sn-glycerol + H2O = a 1-acyl-sn-glycerol + a fatty acid + H(+)</text>
        <dbReference type="Rhea" id="RHEA:38503"/>
        <dbReference type="ChEBI" id="CHEBI:15377"/>
        <dbReference type="ChEBI" id="CHEBI:15378"/>
        <dbReference type="ChEBI" id="CHEBI:28868"/>
        <dbReference type="ChEBI" id="CHEBI:64683"/>
        <dbReference type="ChEBI" id="CHEBI:77272"/>
    </reaction>
</comment>
<dbReference type="EnsemblMetazoa" id="MESCA007338-RA">
    <property type="protein sequence ID" value="MESCA007338-PA"/>
    <property type="gene ID" value="MESCA007338"/>
</dbReference>
<dbReference type="PANTHER" id="PTHR46118:SF4">
    <property type="entry name" value="PROTEIN ABHD11"/>
    <property type="match status" value="1"/>
</dbReference>
<reference evidence="13" key="2">
    <citation type="submission" date="2015-06" db="UniProtKB">
        <authorList>
            <consortium name="EnsemblMetazoa"/>
        </authorList>
    </citation>
    <scope>IDENTIFICATION</scope>
</reference>
<comment type="catalytic activity">
    <reaction evidence="9">
        <text>1,2-didecanoylglycerol + H2O = decanoylglycerol + decanoate + H(+)</text>
        <dbReference type="Rhea" id="RHEA:48596"/>
        <dbReference type="ChEBI" id="CHEBI:11152"/>
        <dbReference type="ChEBI" id="CHEBI:15377"/>
        <dbReference type="ChEBI" id="CHEBI:15378"/>
        <dbReference type="ChEBI" id="CHEBI:27689"/>
        <dbReference type="ChEBI" id="CHEBI:90605"/>
    </reaction>
</comment>
<evidence type="ECO:0000256" key="11">
    <source>
        <dbReference type="ARBA" id="ARBA00048919"/>
    </source>
</evidence>
<dbReference type="GO" id="GO:0052689">
    <property type="term" value="F:carboxylic ester hydrolase activity"/>
    <property type="evidence" value="ECO:0007669"/>
    <property type="project" value="TreeGrafter"/>
</dbReference>
<evidence type="ECO:0000256" key="7">
    <source>
        <dbReference type="ARBA" id="ARBA00044064"/>
    </source>
</evidence>
<comment type="similarity">
    <text evidence="1">Belongs to the AB hydrolase superfamily.</text>
</comment>
<evidence type="ECO:0000256" key="1">
    <source>
        <dbReference type="ARBA" id="ARBA00008645"/>
    </source>
</evidence>
<proteinExistence type="inferred from homology"/>
<dbReference type="Pfam" id="PF00561">
    <property type="entry name" value="Abhydrolase_1"/>
    <property type="match status" value="1"/>
</dbReference>
<accession>T1GUC8</accession>
<comment type="catalytic activity">
    <reaction evidence="10">
        <text>1-octadecanoyl-2-(9Z-octadecenoyl)-sn-glycerol + H2O = 2-(9Z-octadecenoyl)-glycerol + octadecanoate + H(+)</text>
        <dbReference type="Rhea" id="RHEA:77103"/>
        <dbReference type="ChEBI" id="CHEBI:15377"/>
        <dbReference type="ChEBI" id="CHEBI:15378"/>
        <dbReference type="ChEBI" id="CHEBI:25629"/>
        <dbReference type="ChEBI" id="CHEBI:73990"/>
        <dbReference type="ChEBI" id="CHEBI:75468"/>
    </reaction>
</comment>
<dbReference type="OMA" id="NWDSANT"/>
<comment type="catalytic activity">
    <reaction evidence="8">
        <text>1-octadecanoyl-2-(4Z,7Z,10Z,13Z,16Z,19Z-docosahexaenoyl)-sn-glycerol + H2O = 2-(4Z,7Z,10Z,13Z,16Z,19Z-docosahexaenoyl)-glycerol + octadecanoate + H(+)</text>
        <dbReference type="Rhea" id="RHEA:77107"/>
        <dbReference type="ChEBI" id="CHEBI:15377"/>
        <dbReference type="ChEBI" id="CHEBI:15378"/>
        <dbReference type="ChEBI" id="CHEBI:25629"/>
        <dbReference type="ChEBI" id="CHEBI:77129"/>
        <dbReference type="ChEBI" id="CHEBI:186738"/>
    </reaction>
</comment>
<reference evidence="14" key="1">
    <citation type="submission" date="2013-02" db="EMBL/GenBank/DDBJ databases">
        <authorList>
            <person name="Hughes D."/>
        </authorList>
    </citation>
    <scope>NUCLEOTIDE SEQUENCE</scope>
    <source>
        <strain>Durham</strain>
        <strain evidence="14">NC isolate 2 -- Noor lab</strain>
    </source>
</reference>
<evidence type="ECO:0000313" key="13">
    <source>
        <dbReference type="EnsemblMetazoa" id="MESCA007338-PA"/>
    </source>
</evidence>
<evidence type="ECO:0000256" key="2">
    <source>
        <dbReference type="ARBA" id="ARBA00022801"/>
    </source>
</evidence>
<keyword evidence="14" id="KW-1185">Reference proteome</keyword>
<dbReference type="EMBL" id="CAQQ02083324">
    <property type="status" value="NOT_ANNOTATED_CDS"/>
    <property type="molecule type" value="Genomic_DNA"/>
</dbReference>
<protein>
    <recommendedName>
        <fullName evidence="7">sn-1-specific diacylglycerol lipase ABHD11</fullName>
        <ecNumber evidence="3">3.1.1.116</ecNumber>
    </recommendedName>
    <alternativeName>
        <fullName evidence="4">Alpha/beta hydrolase domain-containing protein 11</fullName>
    </alternativeName>
</protein>
<evidence type="ECO:0000256" key="10">
    <source>
        <dbReference type="ARBA" id="ARBA00048513"/>
    </source>
</evidence>
<evidence type="ECO:0000256" key="4">
    <source>
        <dbReference type="ARBA" id="ARBA00042703"/>
    </source>
</evidence>
<sequence>LAFDVYGGGVAPPLLIFHGLFGSKNNWKEIGKTLKAILQPTRKIYAIDLRNHGQSYRSPNMTVKQLAEDIKDFIEEEGLRKVCILGYNAGGKAATHFVLENPNLVQKAIIVDSSPIESRAEAIGLDKVVLLMKNTRIPKEKTFSEGRQMALTMLQKVITDNHTANYVLSNLKKSPTDGE</sequence>
<dbReference type="PANTHER" id="PTHR46118">
    <property type="entry name" value="PROTEIN ABHD11"/>
    <property type="match status" value="1"/>
</dbReference>
<evidence type="ECO:0000256" key="6">
    <source>
        <dbReference type="ARBA" id="ARBA00043742"/>
    </source>
</evidence>
<keyword evidence="2" id="KW-0378">Hydrolase</keyword>
<dbReference type="InterPro" id="IPR029058">
    <property type="entry name" value="AB_hydrolase_fold"/>
</dbReference>
<organism evidence="13 14">
    <name type="scientific">Megaselia scalaris</name>
    <name type="common">Humpbacked fly</name>
    <name type="synonym">Phora scalaris</name>
    <dbReference type="NCBI Taxonomy" id="36166"/>
    <lineage>
        <taxon>Eukaryota</taxon>
        <taxon>Metazoa</taxon>
        <taxon>Ecdysozoa</taxon>
        <taxon>Arthropoda</taxon>
        <taxon>Hexapoda</taxon>
        <taxon>Insecta</taxon>
        <taxon>Pterygota</taxon>
        <taxon>Neoptera</taxon>
        <taxon>Endopterygota</taxon>
        <taxon>Diptera</taxon>
        <taxon>Brachycera</taxon>
        <taxon>Muscomorpha</taxon>
        <taxon>Platypezoidea</taxon>
        <taxon>Phoridae</taxon>
        <taxon>Megaseliini</taxon>
        <taxon>Megaselia</taxon>
    </lineage>
</organism>
<comment type="catalytic activity">
    <reaction evidence="11">
        <text>1-octadecanoyl-2-(5Z,8Z,11Z,14Z-eicosatetraenoyl)-sn-glycerol + H2O = 2-(5Z,8Z,11Z,14Z-eicosatetraenoyl)-glycerol + octadecanoate + H(+)</text>
        <dbReference type="Rhea" id="RHEA:38507"/>
        <dbReference type="ChEBI" id="CHEBI:15377"/>
        <dbReference type="ChEBI" id="CHEBI:15378"/>
        <dbReference type="ChEBI" id="CHEBI:25629"/>
        <dbReference type="ChEBI" id="CHEBI:52392"/>
        <dbReference type="ChEBI" id="CHEBI:75728"/>
    </reaction>
</comment>